<dbReference type="EMBL" id="JAUSTY010000008">
    <property type="protein sequence ID" value="MDQ0166376.1"/>
    <property type="molecule type" value="Genomic_DNA"/>
</dbReference>
<sequence>MERKRYLAIGPLPPPIGGDTVSFSRLLQSQLLNEQVELDVLDTSRKDRESQIGRRLQLKDLMNGFRFFKQAFSYRKKVDGVLIWSNSRFSYTIGLILIALFKLYRKKVILKLFGTSLPALFKRLPYIYQRFAAIFFKKVDYVLPQTTSVVNFFKEEVGLRAEQVVPFPNFLVQEPMELKPLSVERMKKLKAIFVGQVKEPKGVFDILAALEGNEQLSCDFYGTIFEKDRAAFMEQVEKLENATYKGEISSEQVVQTIREYDILLLPSFYPGEGYPGVVIEAFFAGVPVLATYWNDLSDIVINHYNGVLVPIQSPEKIRSKLAKFVEQPTRLRLLEEGATEAAHKYTEKEILGKLLALL</sequence>
<dbReference type="Pfam" id="PF00534">
    <property type="entry name" value="Glycos_transf_1"/>
    <property type="match status" value="1"/>
</dbReference>
<gene>
    <name evidence="2" type="ORF">J2S11_002280</name>
</gene>
<name>A0ABT9VZG2_9BACI</name>
<comment type="caution">
    <text evidence="2">The sequence shown here is derived from an EMBL/GenBank/DDBJ whole genome shotgun (WGS) entry which is preliminary data.</text>
</comment>
<dbReference type="CDD" id="cd03801">
    <property type="entry name" value="GT4_PimA-like"/>
    <property type="match status" value="1"/>
</dbReference>
<accession>A0ABT9VZG2</accession>
<dbReference type="InterPro" id="IPR001296">
    <property type="entry name" value="Glyco_trans_1"/>
</dbReference>
<dbReference type="Proteomes" id="UP001235840">
    <property type="component" value="Unassembled WGS sequence"/>
</dbReference>
<dbReference type="Gene3D" id="3.40.50.2000">
    <property type="entry name" value="Glycogen Phosphorylase B"/>
    <property type="match status" value="2"/>
</dbReference>
<organism evidence="2 3">
    <name type="scientific">Caldalkalibacillus horti</name>
    <dbReference type="NCBI Taxonomy" id="77523"/>
    <lineage>
        <taxon>Bacteria</taxon>
        <taxon>Bacillati</taxon>
        <taxon>Bacillota</taxon>
        <taxon>Bacilli</taxon>
        <taxon>Bacillales</taxon>
        <taxon>Bacillaceae</taxon>
        <taxon>Caldalkalibacillus</taxon>
    </lineage>
</organism>
<proteinExistence type="predicted"/>
<reference evidence="2 3" key="1">
    <citation type="submission" date="2023-07" db="EMBL/GenBank/DDBJ databases">
        <title>Genomic Encyclopedia of Type Strains, Phase IV (KMG-IV): sequencing the most valuable type-strain genomes for metagenomic binning, comparative biology and taxonomic classification.</title>
        <authorList>
            <person name="Goeker M."/>
        </authorList>
    </citation>
    <scope>NUCLEOTIDE SEQUENCE [LARGE SCALE GENOMIC DNA]</scope>
    <source>
        <strain evidence="2 3">DSM 12751</strain>
    </source>
</reference>
<dbReference type="SUPFAM" id="SSF53756">
    <property type="entry name" value="UDP-Glycosyltransferase/glycogen phosphorylase"/>
    <property type="match status" value="1"/>
</dbReference>
<dbReference type="PANTHER" id="PTHR12526">
    <property type="entry name" value="GLYCOSYLTRANSFERASE"/>
    <property type="match status" value="1"/>
</dbReference>
<protein>
    <submittedName>
        <fullName evidence="2">Glycosyltransferase involved in cell wall biosynthesis</fullName>
    </submittedName>
</protein>
<evidence type="ECO:0000313" key="2">
    <source>
        <dbReference type="EMBL" id="MDQ0166376.1"/>
    </source>
</evidence>
<evidence type="ECO:0000259" key="1">
    <source>
        <dbReference type="Pfam" id="PF00534"/>
    </source>
</evidence>
<dbReference type="RefSeq" id="WP_307394529.1">
    <property type="nucleotide sequence ID" value="NZ_BAAADK010000020.1"/>
</dbReference>
<feature type="domain" description="Glycosyl transferase family 1" evidence="1">
    <location>
        <begin position="184"/>
        <end position="334"/>
    </location>
</feature>
<evidence type="ECO:0000313" key="3">
    <source>
        <dbReference type="Proteomes" id="UP001235840"/>
    </source>
</evidence>
<keyword evidence="3" id="KW-1185">Reference proteome</keyword>